<sequence length="55" mass="6451">MATESVLVNQLAEIMSKENKIVVKELHVPIIHQIYYDDYLEGREYIRIDLAAYDP</sequence>
<feature type="non-terminal residue" evidence="1">
    <location>
        <position position="55"/>
    </location>
</feature>
<name>X1HIH7_9ZZZZ</name>
<dbReference type="EMBL" id="BARU01029645">
    <property type="protein sequence ID" value="GAH69287.1"/>
    <property type="molecule type" value="Genomic_DNA"/>
</dbReference>
<reference evidence="1" key="1">
    <citation type="journal article" date="2014" name="Front. Microbiol.">
        <title>High frequency of phylogenetically diverse reductive dehalogenase-homologous genes in deep subseafloor sedimentary metagenomes.</title>
        <authorList>
            <person name="Kawai M."/>
            <person name="Futagami T."/>
            <person name="Toyoda A."/>
            <person name="Takaki Y."/>
            <person name="Nishi S."/>
            <person name="Hori S."/>
            <person name="Arai W."/>
            <person name="Tsubouchi T."/>
            <person name="Morono Y."/>
            <person name="Uchiyama I."/>
            <person name="Ito T."/>
            <person name="Fujiyama A."/>
            <person name="Inagaki F."/>
            <person name="Takami H."/>
        </authorList>
    </citation>
    <scope>NUCLEOTIDE SEQUENCE</scope>
    <source>
        <strain evidence="1">Expedition CK06-06</strain>
    </source>
</reference>
<gene>
    <name evidence="1" type="ORF">S03H2_47123</name>
</gene>
<dbReference type="AlphaFoldDB" id="X1HIH7"/>
<evidence type="ECO:0000313" key="1">
    <source>
        <dbReference type="EMBL" id="GAH69287.1"/>
    </source>
</evidence>
<accession>X1HIH7</accession>
<proteinExistence type="predicted"/>
<comment type="caution">
    <text evidence="1">The sequence shown here is derived from an EMBL/GenBank/DDBJ whole genome shotgun (WGS) entry which is preliminary data.</text>
</comment>
<organism evidence="1">
    <name type="scientific">marine sediment metagenome</name>
    <dbReference type="NCBI Taxonomy" id="412755"/>
    <lineage>
        <taxon>unclassified sequences</taxon>
        <taxon>metagenomes</taxon>
        <taxon>ecological metagenomes</taxon>
    </lineage>
</organism>
<protein>
    <submittedName>
        <fullName evidence="1">Uncharacterized protein</fullName>
    </submittedName>
</protein>